<dbReference type="AlphaFoldDB" id="A0A919TP13"/>
<dbReference type="GO" id="GO:0071555">
    <property type="term" value="P:cell wall organization"/>
    <property type="evidence" value="ECO:0007669"/>
    <property type="project" value="UniProtKB-KW"/>
</dbReference>
<feature type="region of interest" description="Disordered" evidence="8">
    <location>
        <begin position="1"/>
        <end position="33"/>
    </location>
</feature>
<evidence type="ECO:0000256" key="6">
    <source>
        <dbReference type="ARBA" id="ARBA00023316"/>
    </source>
</evidence>
<dbReference type="Gene3D" id="3.30.1490.480">
    <property type="entry name" value="Endolytic murein transglycosylase"/>
    <property type="match status" value="1"/>
</dbReference>
<accession>A0A919TP13</accession>
<dbReference type="GO" id="GO:0008932">
    <property type="term" value="F:lytic endotransglycosylase activity"/>
    <property type="evidence" value="ECO:0007669"/>
    <property type="project" value="UniProtKB-UniRule"/>
</dbReference>
<evidence type="ECO:0000256" key="7">
    <source>
        <dbReference type="HAMAP-Rule" id="MF_02065"/>
    </source>
</evidence>
<sequence>MIDELDLAFDEHAERGRSRHRRNSRGGGKKGSGKSGVAFLMAFVLLALLGGGVFFGYNKVKGFFTAADYDGPGTDAVQVTIEKDATLTDIGNTLVDSDVVKSTKAFTNAAGENPRGKNIQSGTYNMKKQMSAANAVTVLLDPKSRITSGVTIVPGTTSMEAYVILSKATNIPVKDFQTAAKNPVDLGVPAFWFNRRDGKPAAKTSIEGFLFPDTYEFDPKLDAEQILKVMVKRFVDVTTEMGFVDNVQNTLAVSPYEALIVGSLAEAEAGVPKDLPKVARVAYNRAYKAKMPLQFDVTANYWLQVQGKAAKHSGQLSPEELDDPKNPYNTKSKLGLPIGPIDNPSQAALQGAMQPAAGNWLYFVAIDKAGNSVFTDSLAQHDKNIQQACKNGVPLC</sequence>
<evidence type="ECO:0000313" key="9">
    <source>
        <dbReference type="EMBL" id="GIF17448.1"/>
    </source>
</evidence>
<keyword evidence="4 7" id="KW-0472">Membrane</keyword>
<keyword evidence="10" id="KW-1185">Reference proteome</keyword>
<comment type="catalytic activity">
    <reaction evidence="7">
        <text>a peptidoglycan chain = a peptidoglycan chain with N-acetyl-1,6-anhydromuramyl-[peptide] at the reducing end + a peptidoglycan chain with N-acetylglucosamine at the non-reducing end.</text>
        <dbReference type="EC" id="4.2.2.29"/>
    </reaction>
</comment>
<dbReference type="RefSeq" id="WP_203797455.1">
    <property type="nucleotide sequence ID" value="NZ_BOMY01000001.1"/>
</dbReference>
<keyword evidence="2 7" id="KW-0812">Transmembrane</keyword>
<protein>
    <recommendedName>
        <fullName evidence="7">Endolytic murein transglycosylase</fullName>
        <ecNumber evidence="7">4.2.2.29</ecNumber>
    </recommendedName>
    <alternativeName>
        <fullName evidence="7">Peptidoglycan lytic transglycosylase</fullName>
    </alternativeName>
    <alternativeName>
        <fullName evidence="7">Peptidoglycan polymerization terminase</fullName>
    </alternativeName>
</protein>
<keyword evidence="5 7" id="KW-0456">Lyase</keyword>
<dbReference type="PANTHER" id="PTHR30518">
    <property type="entry name" value="ENDOLYTIC MUREIN TRANSGLYCOSYLASE"/>
    <property type="match status" value="1"/>
</dbReference>
<dbReference type="InterPro" id="IPR003770">
    <property type="entry name" value="MLTG-like"/>
</dbReference>
<dbReference type="HAMAP" id="MF_02065">
    <property type="entry name" value="MltG"/>
    <property type="match status" value="1"/>
</dbReference>
<comment type="function">
    <text evidence="7">Functions as a peptidoglycan terminase that cleaves nascent peptidoglycan strands endolytically to terminate their elongation.</text>
</comment>
<name>A0A919TP13_9ACTN</name>
<dbReference type="NCBIfam" id="TIGR00247">
    <property type="entry name" value="endolytic transglycosylase MltG"/>
    <property type="match status" value="1"/>
</dbReference>
<proteinExistence type="inferred from homology"/>
<comment type="similarity">
    <text evidence="7">Belongs to the transglycosylase MltG family.</text>
</comment>
<dbReference type="GO" id="GO:0005886">
    <property type="term" value="C:plasma membrane"/>
    <property type="evidence" value="ECO:0007669"/>
    <property type="project" value="UniProtKB-SubCell"/>
</dbReference>
<keyword evidence="3 7" id="KW-1133">Transmembrane helix</keyword>
<keyword evidence="1 7" id="KW-1003">Cell membrane</keyword>
<reference evidence="9" key="1">
    <citation type="submission" date="2021-01" db="EMBL/GenBank/DDBJ databases">
        <title>Whole genome shotgun sequence of Actinoplanes tereljensis NBRC 105297.</title>
        <authorList>
            <person name="Komaki H."/>
            <person name="Tamura T."/>
        </authorList>
    </citation>
    <scope>NUCLEOTIDE SEQUENCE</scope>
    <source>
        <strain evidence="9">NBRC 105297</strain>
    </source>
</reference>
<dbReference type="Proteomes" id="UP000623608">
    <property type="component" value="Unassembled WGS sequence"/>
</dbReference>
<keyword evidence="6 7" id="KW-0961">Cell wall biogenesis/degradation</keyword>
<feature type="compositionally biased region" description="Basic residues" evidence="8">
    <location>
        <begin position="17"/>
        <end position="32"/>
    </location>
</feature>
<dbReference type="Pfam" id="PF02618">
    <property type="entry name" value="YceG"/>
    <property type="match status" value="1"/>
</dbReference>
<evidence type="ECO:0000256" key="2">
    <source>
        <dbReference type="ARBA" id="ARBA00022692"/>
    </source>
</evidence>
<dbReference type="PANTHER" id="PTHR30518:SF2">
    <property type="entry name" value="ENDOLYTIC MUREIN TRANSGLYCOSYLASE"/>
    <property type="match status" value="1"/>
</dbReference>
<dbReference type="GO" id="GO:0009252">
    <property type="term" value="P:peptidoglycan biosynthetic process"/>
    <property type="evidence" value="ECO:0007669"/>
    <property type="project" value="UniProtKB-UniRule"/>
</dbReference>
<organism evidence="9 10">
    <name type="scientific">Paractinoplanes tereljensis</name>
    <dbReference type="NCBI Taxonomy" id="571912"/>
    <lineage>
        <taxon>Bacteria</taxon>
        <taxon>Bacillati</taxon>
        <taxon>Actinomycetota</taxon>
        <taxon>Actinomycetes</taxon>
        <taxon>Micromonosporales</taxon>
        <taxon>Micromonosporaceae</taxon>
        <taxon>Paractinoplanes</taxon>
    </lineage>
</organism>
<dbReference type="EC" id="4.2.2.29" evidence="7"/>
<evidence type="ECO:0000256" key="1">
    <source>
        <dbReference type="ARBA" id="ARBA00022475"/>
    </source>
</evidence>
<feature type="transmembrane region" description="Helical" evidence="7">
    <location>
        <begin position="37"/>
        <end position="57"/>
    </location>
</feature>
<comment type="caution">
    <text evidence="9">The sequence shown here is derived from an EMBL/GenBank/DDBJ whole genome shotgun (WGS) entry which is preliminary data.</text>
</comment>
<dbReference type="EMBL" id="BOMY01000001">
    <property type="protein sequence ID" value="GIF17448.1"/>
    <property type="molecule type" value="Genomic_DNA"/>
</dbReference>
<evidence type="ECO:0000256" key="5">
    <source>
        <dbReference type="ARBA" id="ARBA00023239"/>
    </source>
</evidence>
<comment type="subcellular location">
    <subcellularLocation>
        <location evidence="7">Cell membrane</location>
        <topology evidence="7">Single-pass membrane protein</topology>
    </subcellularLocation>
</comment>
<evidence type="ECO:0000256" key="8">
    <source>
        <dbReference type="SAM" id="MobiDB-lite"/>
    </source>
</evidence>
<feature type="site" description="Important for catalytic activity" evidence="7">
    <location>
        <position position="268"/>
    </location>
</feature>
<evidence type="ECO:0000256" key="3">
    <source>
        <dbReference type="ARBA" id="ARBA00022989"/>
    </source>
</evidence>
<evidence type="ECO:0000256" key="4">
    <source>
        <dbReference type="ARBA" id="ARBA00023136"/>
    </source>
</evidence>
<evidence type="ECO:0000313" key="10">
    <source>
        <dbReference type="Proteomes" id="UP000623608"/>
    </source>
</evidence>
<gene>
    <name evidence="7" type="primary">mltG</name>
    <name evidence="9" type="ORF">Ate02nite_01780</name>
</gene>